<proteinExistence type="predicted"/>
<dbReference type="OrthoDB" id="421276at2759"/>
<gene>
    <name evidence="2" type="primary">HaOG214606</name>
    <name evidence="2" type="ORF">B5X24_HaOG214606</name>
</gene>
<evidence type="ECO:0000313" key="2">
    <source>
        <dbReference type="EMBL" id="PZC70925.1"/>
    </source>
</evidence>
<feature type="domain" description="Mutator-like transposase" evidence="1">
    <location>
        <begin position="4"/>
        <end position="167"/>
    </location>
</feature>
<dbReference type="AlphaFoldDB" id="A0A2W1B917"/>
<dbReference type="InterPro" id="IPR049012">
    <property type="entry name" value="Mutator_transp_dom"/>
</dbReference>
<evidence type="ECO:0000259" key="1">
    <source>
        <dbReference type="Pfam" id="PF20700"/>
    </source>
</evidence>
<name>A0A2W1B917_HELAM</name>
<accession>A0A2W1B917</accession>
<dbReference type="Pfam" id="PF20700">
    <property type="entry name" value="Mutator"/>
    <property type="match status" value="1"/>
</dbReference>
<evidence type="ECO:0000313" key="3">
    <source>
        <dbReference type="Proteomes" id="UP000249218"/>
    </source>
</evidence>
<keyword evidence="3" id="KW-1185">Reference proteome</keyword>
<dbReference type="Proteomes" id="UP000249218">
    <property type="component" value="Unassembled WGS sequence"/>
</dbReference>
<sequence length="174" mass="18898">MMIECGRSILNELLASVDLPILEQKVYADCHDEVATWWKAAAEESMQVAAKEEADEACGVVKDGIPIITVVADCCRSKRSYKTNYSPSGVAAIIGYRSGKVVYLDVKNKYCIVCSRAALKGVPVIKHDCYKNHSGSSTSMEQSVIVEGFKTSVARQNVIYGTLIADGRAVRVAT</sequence>
<organism evidence="2 3">
    <name type="scientific">Helicoverpa armigera</name>
    <name type="common">Cotton bollworm</name>
    <name type="synonym">Heliothis armigera</name>
    <dbReference type="NCBI Taxonomy" id="29058"/>
    <lineage>
        <taxon>Eukaryota</taxon>
        <taxon>Metazoa</taxon>
        <taxon>Ecdysozoa</taxon>
        <taxon>Arthropoda</taxon>
        <taxon>Hexapoda</taxon>
        <taxon>Insecta</taxon>
        <taxon>Pterygota</taxon>
        <taxon>Neoptera</taxon>
        <taxon>Endopterygota</taxon>
        <taxon>Lepidoptera</taxon>
        <taxon>Glossata</taxon>
        <taxon>Ditrysia</taxon>
        <taxon>Noctuoidea</taxon>
        <taxon>Noctuidae</taxon>
        <taxon>Heliothinae</taxon>
        <taxon>Helicoverpa</taxon>
    </lineage>
</organism>
<protein>
    <recommendedName>
        <fullName evidence="1">Mutator-like transposase domain-containing protein</fullName>
    </recommendedName>
</protein>
<reference evidence="2 3" key="1">
    <citation type="journal article" date="2017" name="BMC Biol.">
        <title>Genomic innovations, transcriptional plasticity and gene loss underlying the evolution and divergence of two highly polyphagous and invasive Helicoverpa pest species.</title>
        <authorList>
            <person name="Pearce S.L."/>
            <person name="Clarke D.F."/>
            <person name="East P.D."/>
            <person name="Elfekih S."/>
            <person name="Gordon K.H."/>
            <person name="Jermiin L.S."/>
            <person name="McGaughran A."/>
            <person name="Oakeshott J.G."/>
            <person name="Papanikolaou A."/>
            <person name="Perera O.P."/>
            <person name="Rane R.V."/>
            <person name="Richards S."/>
            <person name="Tay W.T."/>
            <person name="Walsh T.K."/>
            <person name="Anderson A."/>
            <person name="Anderson C.J."/>
            <person name="Asgari S."/>
            <person name="Board P.G."/>
            <person name="Bretschneider A."/>
            <person name="Campbell P.M."/>
            <person name="Chertemps T."/>
            <person name="Christeller J.T."/>
            <person name="Coppin C.W."/>
            <person name="Downes S.J."/>
            <person name="Duan G."/>
            <person name="Farnsworth C.A."/>
            <person name="Good R.T."/>
            <person name="Han L.B."/>
            <person name="Han Y.C."/>
            <person name="Hatje K."/>
            <person name="Horne I."/>
            <person name="Huang Y.P."/>
            <person name="Hughes D.S."/>
            <person name="Jacquin-Joly E."/>
            <person name="James W."/>
            <person name="Jhangiani S."/>
            <person name="Kollmar M."/>
            <person name="Kuwar S.S."/>
            <person name="Li S."/>
            <person name="Liu N.Y."/>
            <person name="Maibeche M.T."/>
            <person name="Miller J.R."/>
            <person name="Montagne N."/>
            <person name="Perry T."/>
            <person name="Qu J."/>
            <person name="Song S.V."/>
            <person name="Sutton G.G."/>
            <person name="Vogel H."/>
            <person name="Walenz B.P."/>
            <person name="Xu W."/>
            <person name="Zhang H.J."/>
            <person name="Zou Z."/>
            <person name="Batterham P."/>
            <person name="Edwards O.R."/>
            <person name="Feyereisen R."/>
            <person name="Gibbs R.A."/>
            <person name="Heckel D.G."/>
            <person name="McGrath A."/>
            <person name="Robin C."/>
            <person name="Scherer S.E."/>
            <person name="Worley K.C."/>
            <person name="Wu Y.D."/>
        </authorList>
    </citation>
    <scope>NUCLEOTIDE SEQUENCE [LARGE SCALE GENOMIC DNA]</scope>
    <source>
        <strain evidence="2">Harm_GR_Male_#8</strain>
        <tissue evidence="2">Whole organism</tissue>
    </source>
</reference>
<dbReference type="EMBL" id="KZ150425">
    <property type="protein sequence ID" value="PZC70925.1"/>
    <property type="molecule type" value="Genomic_DNA"/>
</dbReference>